<dbReference type="AlphaFoldDB" id="A0A915DIA7"/>
<protein>
    <submittedName>
        <fullName evidence="3">Uncharacterized protein</fullName>
    </submittedName>
</protein>
<organism evidence="2 3">
    <name type="scientific">Ditylenchus dipsaci</name>
    <dbReference type="NCBI Taxonomy" id="166011"/>
    <lineage>
        <taxon>Eukaryota</taxon>
        <taxon>Metazoa</taxon>
        <taxon>Ecdysozoa</taxon>
        <taxon>Nematoda</taxon>
        <taxon>Chromadorea</taxon>
        <taxon>Rhabditida</taxon>
        <taxon>Tylenchina</taxon>
        <taxon>Tylenchomorpha</taxon>
        <taxon>Sphaerularioidea</taxon>
        <taxon>Anguinidae</taxon>
        <taxon>Anguininae</taxon>
        <taxon>Ditylenchus</taxon>
    </lineage>
</organism>
<evidence type="ECO:0000256" key="1">
    <source>
        <dbReference type="SAM" id="MobiDB-lite"/>
    </source>
</evidence>
<feature type="region of interest" description="Disordered" evidence="1">
    <location>
        <begin position="1"/>
        <end position="26"/>
    </location>
</feature>
<dbReference type="WBParaSite" id="jg20295">
    <property type="protein sequence ID" value="jg20295"/>
    <property type="gene ID" value="jg20295"/>
</dbReference>
<reference evidence="3" key="1">
    <citation type="submission" date="2022-11" db="UniProtKB">
        <authorList>
            <consortium name="WormBaseParasite"/>
        </authorList>
    </citation>
    <scope>IDENTIFICATION</scope>
</reference>
<feature type="region of interest" description="Disordered" evidence="1">
    <location>
        <begin position="100"/>
        <end position="122"/>
    </location>
</feature>
<keyword evidence="2" id="KW-1185">Reference proteome</keyword>
<proteinExistence type="predicted"/>
<dbReference type="Proteomes" id="UP000887574">
    <property type="component" value="Unplaced"/>
</dbReference>
<name>A0A915DIA7_9BILA</name>
<evidence type="ECO:0000313" key="3">
    <source>
        <dbReference type="WBParaSite" id="jg20295"/>
    </source>
</evidence>
<accession>A0A915DIA7</accession>
<evidence type="ECO:0000313" key="2">
    <source>
        <dbReference type="Proteomes" id="UP000887574"/>
    </source>
</evidence>
<feature type="compositionally biased region" description="Polar residues" evidence="1">
    <location>
        <begin position="110"/>
        <end position="122"/>
    </location>
</feature>
<sequence>MQQRHMSIRASRPPLSTHMRQHRPSDFSPMTCRTEQALGCHLRSTCQFSLSVIDLERCKCKYFQEQFHVHHHRPSTYSSSLAVRGEQGIRIGSVTPTRRRRLPAIPPDTSPITNNQNKTSPDLSPLVPDCRRASQAEVVAHLFASNSSQMHRKIYEIRSAESNRPRYTKHIHGSVHALTGLLPNTIIYWLISGFEKPNA</sequence>